<evidence type="ECO:0000313" key="2">
    <source>
        <dbReference type="EMBL" id="GAG99995.1"/>
    </source>
</evidence>
<dbReference type="EMBL" id="BART01029334">
    <property type="protein sequence ID" value="GAG99995.1"/>
    <property type="molecule type" value="Genomic_DNA"/>
</dbReference>
<name>X1BYE0_9ZZZZ</name>
<proteinExistence type="predicted"/>
<accession>X1BYE0</accession>
<keyword evidence="1" id="KW-0472">Membrane</keyword>
<keyword evidence="1" id="KW-0812">Transmembrane</keyword>
<sequence length="41" mass="4474">KDISNPLGVRLAPVLGSIVALLGLIIMTRYPEKQIKDLLSK</sequence>
<organism evidence="2">
    <name type="scientific">marine sediment metagenome</name>
    <dbReference type="NCBI Taxonomy" id="412755"/>
    <lineage>
        <taxon>unclassified sequences</taxon>
        <taxon>metagenomes</taxon>
        <taxon>ecological metagenomes</taxon>
    </lineage>
</organism>
<feature type="non-terminal residue" evidence="2">
    <location>
        <position position="1"/>
    </location>
</feature>
<protein>
    <submittedName>
        <fullName evidence="2">Uncharacterized protein</fullName>
    </submittedName>
</protein>
<gene>
    <name evidence="2" type="ORF">S01H4_51503</name>
</gene>
<keyword evidence="1" id="KW-1133">Transmembrane helix</keyword>
<reference evidence="2" key="1">
    <citation type="journal article" date="2014" name="Front. Microbiol.">
        <title>High frequency of phylogenetically diverse reductive dehalogenase-homologous genes in deep subseafloor sedimentary metagenomes.</title>
        <authorList>
            <person name="Kawai M."/>
            <person name="Futagami T."/>
            <person name="Toyoda A."/>
            <person name="Takaki Y."/>
            <person name="Nishi S."/>
            <person name="Hori S."/>
            <person name="Arai W."/>
            <person name="Tsubouchi T."/>
            <person name="Morono Y."/>
            <person name="Uchiyama I."/>
            <person name="Ito T."/>
            <person name="Fujiyama A."/>
            <person name="Inagaki F."/>
            <person name="Takami H."/>
        </authorList>
    </citation>
    <scope>NUCLEOTIDE SEQUENCE</scope>
    <source>
        <strain evidence="2">Expedition CK06-06</strain>
    </source>
</reference>
<comment type="caution">
    <text evidence="2">The sequence shown here is derived from an EMBL/GenBank/DDBJ whole genome shotgun (WGS) entry which is preliminary data.</text>
</comment>
<evidence type="ECO:0000256" key="1">
    <source>
        <dbReference type="SAM" id="Phobius"/>
    </source>
</evidence>
<dbReference type="AlphaFoldDB" id="X1BYE0"/>
<feature type="transmembrane region" description="Helical" evidence="1">
    <location>
        <begin position="12"/>
        <end position="31"/>
    </location>
</feature>